<organism evidence="2 3">
    <name type="scientific">Hymenoscyphus albidus</name>
    <dbReference type="NCBI Taxonomy" id="595503"/>
    <lineage>
        <taxon>Eukaryota</taxon>
        <taxon>Fungi</taxon>
        <taxon>Dikarya</taxon>
        <taxon>Ascomycota</taxon>
        <taxon>Pezizomycotina</taxon>
        <taxon>Leotiomycetes</taxon>
        <taxon>Helotiales</taxon>
        <taxon>Helotiaceae</taxon>
        <taxon>Hymenoscyphus</taxon>
    </lineage>
</organism>
<evidence type="ECO:0000313" key="3">
    <source>
        <dbReference type="Proteomes" id="UP000701801"/>
    </source>
</evidence>
<dbReference type="Gene3D" id="3.90.190.10">
    <property type="entry name" value="Protein tyrosine phosphatase superfamily"/>
    <property type="match status" value="1"/>
</dbReference>
<dbReference type="AlphaFoldDB" id="A0A9N9LVE5"/>
<feature type="domain" description="Tyrosine specific protein phosphatases" evidence="1">
    <location>
        <begin position="190"/>
        <end position="251"/>
    </location>
</feature>
<accession>A0A9N9LVE5</accession>
<name>A0A9N9LVE5_9HELO</name>
<dbReference type="InterPro" id="IPR016130">
    <property type="entry name" value="Tyr_Pase_AS"/>
</dbReference>
<dbReference type="GO" id="GO:0004721">
    <property type="term" value="F:phosphoprotein phosphatase activity"/>
    <property type="evidence" value="ECO:0007669"/>
    <property type="project" value="InterPro"/>
</dbReference>
<dbReference type="InterPro" id="IPR000387">
    <property type="entry name" value="Tyr_Pase_dom"/>
</dbReference>
<dbReference type="InterPro" id="IPR029021">
    <property type="entry name" value="Prot-tyrosine_phosphatase-like"/>
</dbReference>
<comment type="caution">
    <text evidence="2">The sequence shown here is derived from an EMBL/GenBank/DDBJ whole genome shotgun (WGS) entry which is preliminary data.</text>
</comment>
<evidence type="ECO:0000259" key="1">
    <source>
        <dbReference type="PROSITE" id="PS50056"/>
    </source>
</evidence>
<sequence length="312" mass="34826">MSITKDDSASKPGVLKDVLVVGEALDEPFDNLLNFRDVGKTVNKFLGEKRVTEGLLYRSARPDDATLQDRKRLQDDYGIKTIMDLRTVTEHKKQKAKRESDLQFEQLIEANPALAEPMQIPGLNYLPININGKGFEHNLLWQLSCWSFLKLIFLMMVGQRMKAISILGREVIEPRGLIGLGYDTLDFCGPEIADALRALSNPKTSPVLIHCTQGKDRTGIIIALALFLLKIPVEAVSQDYLLSVEGLVSERGSRLVEIREIGLGEEFAGCPTGWVKAMKKHVDEKYEGIQGYVRSIGFKQVDEDGFVETFGA</sequence>
<keyword evidence="3" id="KW-1185">Reference proteome</keyword>
<dbReference type="SUPFAM" id="SSF52799">
    <property type="entry name" value="(Phosphotyrosine protein) phosphatases II"/>
    <property type="match status" value="1"/>
</dbReference>
<dbReference type="Proteomes" id="UP000701801">
    <property type="component" value="Unassembled WGS sequence"/>
</dbReference>
<gene>
    <name evidence="2" type="ORF">HYALB_00013681</name>
</gene>
<reference evidence="2" key="1">
    <citation type="submission" date="2021-07" db="EMBL/GenBank/DDBJ databases">
        <authorList>
            <person name="Durling M."/>
        </authorList>
    </citation>
    <scope>NUCLEOTIDE SEQUENCE</scope>
</reference>
<dbReference type="PROSITE" id="PS50056">
    <property type="entry name" value="TYR_PHOSPHATASE_2"/>
    <property type="match status" value="1"/>
</dbReference>
<proteinExistence type="predicted"/>
<dbReference type="Pfam" id="PF13350">
    <property type="entry name" value="Y_phosphatase3"/>
    <property type="match status" value="1"/>
</dbReference>
<dbReference type="PANTHER" id="PTHR31126:SF10">
    <property type="entry name" value="PROTEIN PHOSPHATASE, PUTATIVE (AFU_ORTHOLOGUE AFUA_6G06650)-RELATED"/>
    <property type="match status" value="1"/>
</dbReference>
<dbReference type="InterPro" id="IPR026893">
    <property type="entry name" value="Tyr/Ser_Pase_IphP-type"/>
</dbReference>
<dbReference type="PANTHER" id="PTHR31126">
    <property type="entry name" value="TYROSINE-PROTEIN PHOSPHATASE"/>
    <property type="match status" value="1"/>
</dbReference>
<protein>
    <recommendedName>
        <fullName evidence="1">Tyrosine specific protein phosphatases domain-containing protein</fullName>
    </recommendedName>
</protein>
<dbReference type="PROSITE" id="PS00383">
    <property type="entry name" value="TYR_PHOSPHATASE_1"/>
    <property type="match status" value="1"/>
</dbReference>
<dbReference type="EMBL" id="CAJVRM010000494">
    <property type="protein sequence ID" value="CAG8981563.1"/>
    <property type="molecule type" value="Genomic_DNA"/>
</dbReference>
<dbReference type="OrthoDB" id="9988524at2759"/>
<evidence type="ECO:0000313" key="2">
    <source>
        <dbReference type="EMBL" id="CAG8981563.1"/>
    </source>
</evidence>